<organism evidence="1 2">
    <name type="scientific">Devosia pacifica</name>
    <dbReference type="NCBI Taxonomy" id="1335967"/>
    <lineage>
        <taxon>Bacteria</taxon>
        <taxon>Pseudomonadati</taxon>
        <taxon>Pseudomonadota</taxon>
        <taxon>Alphaproteobacteria</taxon>
        <taxon>Hyphomicrobiales</taxon>
        <taxon>Devosiaceae</taxon>
        <taxon>Devosia</taxon>
    </lineage>
</organism>
<dbReference type="AlphaFoldDB" id="A0A918SDP1"/>
<gene>
    <name evidence="1" type="ORF">GCM10007989_33700</name>
</gene>
<reference evidence="1" key="1">
    <citation type="journal article" date="2014" name="Int. J. Syst. Evol. Microbiol.">
        <title>Complete genome sequence of Corynebacterium casei LMG S-19264T (=DSM 44701T), isolated from a smear-ripened cheese.</title>
        <authorList>
            <consortium name="US DOE Joint Genome Institute (JGI-PGF)"/>
            <person name="Walter F."/>
            <person name="Albersmeier A."/>
            <person name="Kalinowski J."/>
            <person name="Ruckert C."/>
        </authorList>
    </citation>
    <scope>NUCLEOTIDE SEQUENCE</scope>
    <source>
        <strain evidence="1">KCTC 32437</strain>
    </source>
</reference>
<reference evidence="1" key="2">
    <citation type="submission" date="2020-09" db="EMBL/GenBank/DDBJ databases">
        <authorList>
            <person name="Sun Q."/>
            <person name="Kim S."/>
        </authorList>
    </citation>
    <scope>NUCLEOTIDE SEQUENCE</scope>
    <source>
        <strain evidence="1">KCTC 32437</strain>
    </source>
</reference>
<protein>
    <submittedName>
        <fullName evidence="1">Uncharacterized protein</fullName>
    </submittedName>
</protein>
<keyword evidence="2" id="KW-1185">Reference proteome</keyword>
<dbReference type="RefSeq" id="WP_189426965.1">
    <property type="nucleotide sequence ID" value="NZ_BMZE01000004.1"/>
</dbReference>
<evidence type="ECO:0000313" key="2">
    <source>
        <dbReference type="Proteomes" id="UP000646579"/>
    </source>
</evidence>
<sequence>MARTSRSTSVTGRDGYIVNQALLYAIAHIQSLPEEKQEFSNMCDMCAIVLSDLSAFTANQIRDVALHTGHTVNLWPLEDEFYTAAELGRRHDLQRRISRAFKCNKAFMVSCGEGVTDDPEILMMAAHLKSGGAIDATGGLFDLEPAA</sequence>
<accession>A0A918SDP1</accession>
<name>A0A918SDP1_9HYPH</name>
<dbReference type="EMBL" id="BMZE01000004">
    <property type="protein sequence ID" value="GHA35037.1"/>
    <property type="molecule type" value="Genomic_DNA"/>
</dbReference>
<comment type="caution">
    <text evidence="1">The sequence shown here is derived from an EMBL/GenBank/DDBJ whole genome shotgun (WGS) entry which is preliminary data.</text>
</comment>
<evidence type="ECO:0000313" key="1">
    <source>
        <dbReference type="EMBL" id="GHA35037.1"/>
    </source>
</evidence>
<proteinExistence type="predicted"/>
<dbReference type="Proteomes" id="UP000646579">
    <property type="component" value="Unassembled WGS sequence"/>
</dbReference>